<feature type="transmembrane region" description="Helical" evidence="1">
    <location>
        <begin position="280"/>
        <end position="305"/>
    </location>
</feature>
<keyword evidence="1" id="KW-0472">Membrane</keyword>
<keyword evidence="3" id="KW-1185">Reference proteome</keyword>
<dbReference type="Gene3D" id="1.10.1780.10">
    <property type="entry name" value="Clp, N-terminal domain"/>
    <property type="match status" value="1"/>
</dbReference>
<protein>
    <recommendedName>
        <fullName evidence="4">Clp R domain-containing protein</fullName>
    </recommendedName>
</protein>
<dbReference type="EMBL" id="JAYMRP010000007">
    <property type="protein sequence ID" value="MFB8773343.1"/>
    <property type="molecule type" value="Genomic_DNA"/>
</dbReference>
<sequence>MIHTTEGESAGAALPAAPRTPALRRCIEVAQALAYDEGGPVELIHLFTSAAYDSTSATRSWLVVRATGAHHFITDEAYRAVADAAAARDARTRNLPFAPAAAGALSRLAYWTTRTGDETADTAHLLLACLEAGADDKEMRKFVRSIGLTERVVLSHAMMVRQGIVADDRQAGHRGPILSRRRSDRPVPYHFEAPHRAVGPLKGRNISMRSQMSSATHVASPVQSHLLRLHVRVLGGEQLSIFVVLFTLIWASLTVTSWSALWLIGLLARRHNTSAAVRMGIDVALVIVSVLLGIPWPLVGLALVYRALDLLEGRLALLEIRGDVGDPSVTESGVRSDLRADRSAAHFYRTLKMTRRLRPE</sequence>
<feature type="transmembrane region" description="Helical" evidence="1">
    <location>
        <begin position="239"/>
        <end position="268"/>
    </location>
</feature>
<proteinExistence type="predicted"/>
<organism evidence="2 3">
    <name type="scientific">Streptomyces broussonetiae</name>
    <dbReference type="NCBI Taxonomy" id="2686304"/>
    <lineage>
        <taxon>Bacteria</taxon>
        <taxon>Bacillati</taxon>
        <taxon>Actinomycetota</taxon>
        <taxon>Actinomycetes</taxon>
        <taxon>Kitasatosporales</taxon>
        <taxon>Streptomycetaceae</taxon>
        <taxon>Streptomyces</taxon>
    </lineage>
</organism>
<evidence type="ECO:0008006" key="4">
    <source>
        <dbReference type="Google" id="ProtNLM"/>
    </source>
</evidence>
<evidence type="ECO:0000313" key="2">
    <source>
        <dbReference type="EMBL" id="MFB8773343.1"/>
    </source>
</evidence>
<dbReference type="Proteomes" id="UP001585080">
    <property type="component" value="Unassembled WGS sequence"/>
</dbReference>
<dbReference type="InterPro" id="IPR036628">
    <property type="entry name" value="Clp_N_dom_sf"/>
</dbReference>
<dbReference type="SUPFAM" id="SSF81923">
    <property type="entry name" value="Double Clp-N motif"/>
    <property type="match status" value="1"/>
</dbReference>
<keyword evidence="1" id="KW-1133">Transmembrane helix</keyword>
<reference evidence="2 3" key="1">
    <citation type="submission" date="2024-01" db="EMBL/GenBank/DDBJ databases">
        <title>Genome mining of biosynthetic gene clusters to explore secondary metabolites of Streptomyces sp.</title>
        <authorList>
            <person name="Baig A."/>
            <person name="Ajitkumar Shintre N."/>
            <person name="Kumar H."/>
            <person name="Anbarasu A."/>
            <person name="Ramaiah S."/>
        </authorList>
    </citation>
    <scope>NUCLEOTIDE SEQUENCE [LARGE SCALE GENOMIC DNA]</scope>
    <source>
        <strain evidence="2 3">A57</strain>
    </source>
</reference>
<comment type="caution">
    <text evidence="2">The sequence shown here is derived from an EMBL/GenBank/DDBJ whole genome shotgun (WGS) entry which is preliminary data.</text>
</comment>
<gene>
    <name evidence="2" type="ORF">VSS16_11470</name>
</gene>
<evidence type="ECO:0000313" key="3">
    <source>
        <dbReference type="Proteomes" id="UP001585080"/>
    </source>
</evidence>
<evidence type="ECO:0000256" key="1">
    <source>
        <dbReference type="SAM" id="Phobius"/>
    </source>
</evidence>
<keyword evidence="1" id="KW-0812">Transmembrane</keyword>
<name>A0ABV5E9D1_9ACTN</name>
<accession>A0ABV5E9D1</accession>
<dbReference type="RefSeq" id="WP_376732197.1">
    <property type="nucleotide sequence ID" value="NZ_JAYMRP010000007.1"/>
</dbReference>